<proteinExistence type="predicted"/>
<organism evidence="3 4">
    <name type="scientific">Apiosordaria backusii</name>
    <dbReference type="NCBI Taxonomy" id="314023"/>
    <lineage>
        <taxon>Eukaryota</taxon>
        <taxon>Fungi</taxon>
        <taxon>Dikarya</taxon>
        <taxon>Ascomycota</taxon>
        <taxon>Pezizomycotina</taxon>
        <taxon>Sordariomycetes</taxon>
        <taxon>Sordariomycetidae</taxon>
        <taxon>Sordariales</taxon>
        <taxon>Lasiosphaeriaceae</taxon>
        <taxon>Apiosordaria</taxon>
    </lineage>
</organism>
<dbReference type="Proteomes" id="UP001172159">
    <property type="component" value="Unassembled WGS sequence"/>
</dbReference>
<feature type="compositionally biased region" description="Basic and acidic residues" evidence="1">
    <location>
        <begin position="277"/>
        <end position="289"/>
    </location>
</feature>
<feature type="region of interest" description="Disordered" evidence="1">
    <location>
        <begin position="1"/>
        <end position="132"/>
    </location>
</feature>
<dbReference type="Pfam" id="PF13919">
    <property type="entry name" value="ASXH"/>
    <property type="match status" value="1"/>
</dbReference>
<dbReference type="AlphaFoldDB" id="A0AA40EHM9"/>
<feature type="domain" description="ASX DEUBAD" evidence="2">
    <location>
        <begin position="124"/>
        <end position="240"/>
    </location>
</feature>
<evidence type="ECO:0000259" key="2">
    <source>
        <dbReference type="Pfam" id="PF13919"/>
    </source>
</evidence>
<comment type="caution">
    <text evidence="3">The sequence shown here is derived from an EMBL/GenBank/DDBJ whole genome shotgun (WGS) entry which is preliminary data.</text>
</comment>
<name>A0AA40EHM9_9PEZI</name>
<feature type="compositionally biased region" description="Basic and acidic residues" evidence="1">
    <location>
        <begin position="249"/>
        <end position="267"/>
    </location>
</feature>
<reference evidence="3" key="1">
    <citation type="submission" date="2023-06" db="EMBL/GenBank/DDBJ databases">
        <title>Genome-scale phylogeny and comparative genomics of the fungal order Sordariales.</title>
        <authorList>
            <consortium name="Lawrence Berkeley National Laboratory"/>
            <person name="Hensen N."/>
            <person name="Bonometti L."/>
            <person name="Westerberg I."/>
            <person name="Brannstrom I.O."/>
            <person name="Guillou S."/>
            <person name="Cros-Aarteil S."/>
            <person name="Calhoun S."/>
            <person name="Haridas S."/>
            <person name="Kuo A."/>
            <person name="Mondo S."/>
            <person name="Pangilinan J."/>
            <person name="Riley R."/>
            <person name="Labutti K."/>
            <person name="Andreopoulos B."/>
            <person name="Lipzen A."/>
            <person name="Chen C."/>
            <person name="Yanf M."/>
            <person name="Daum C."/>
            <person name="Ng V."/>
            <person name="Clum A."/>
            <person name="Steindorff A."/>
            <person name="Ohm R."/>
            <person name="Martin F."/>
            <person name="Silar P."/>
            <person name="Natvig D."/>
            <person name="Lalanne C."/>
            <person name="Gautier V."/>
            <person name="Ament-Velasquez S.L."/>
            <person name="Kruys A."/>
            <person name="Hutchinson M.I."/>
            <person name="Powell A.J."/>
            <person name="Barry K."/>
            <person name="Miller A.N."/>
            <person name="Grigoriev I.V."/>
            <person name="Debuchy R."/>
            <person name="Gladieux P."/>
            <person name="Thoren M.H."/>
            <person name="Johannesson H."/>
        </authorList>
    </citation>
    <scope>NUCLEOTIDE SEQUENCE</scope>
    <source>
        <strain evidence="3">CBS 540.89</strain>
    </source>
</reference>
<feature type="region of interest" description="Disordered" evidence="1">
    <location>
        <begin position="244"/>
        <end position="304"/>
    </location>
</feature>
<feature type="compositionally biased region" description="Basic and acidic residues" evidence="1">
    <location>
        <begin position="41"/>
        <end position="103"/>
    </location>
</feature>
<evidence type="ECO:0000313" key="3">
    <source>
        <dbReference type="EMBL" id="KAK0739222.1"/>
    </source>
</evidence>
<sequence length="304" mass="33173">MEEIPVAMAGVLSPSPTPTSDTTPTPSPPSSDSKSITGDDTSVKEALKGSDVEDPYSKDEEFDDDAKSYDDDTDTLKAYKIDDSDIKDRSSPNPRKSSDEPLAAKRTAPAPKKMTAHELREARRWQPPQLWGSKSPLLELGGKLRDLLLSEPEAWSCLDAADQQAILAKLPASHRLGGAPDIEALKNDDDFRNDCTRYCEYIGAGRLTEPWLKKAWTAHYKAVRGDFKEDLQTAFDELYEVNTSGQAEKANKGGDDRTENGAGKQDEDKMELDDEPGSAKDDDKAKDSASKNGLGRLSGSPGHE</sequence>
<gene>
    <name evidence="3" type="ORF">B0T21DRAFT_139129</name>
</gene>
<dbReference type="InterPro" id="IPR028020">
    <property type="entry name" value="ASX_DEUBAD_dom"/>
</dbReference>
<protein>
    <recommendedName>
        <fullName evidence="2">ASX DEUBAD domain-containing protein</fullName>
    </recommendedName>
</protein>
<evidence type="ECO:0000256" key="1">
    <source>
        <dbReference type="SAM" id="MobiDB-lite"/>
    </source>
</evidence>
<evidence type="ECO:0000313" key="4">
    <source>
        <dbReference type="Proteomes" id="UP001172159"/>
    </source>
</evidence>
<feature type="compositionally biased region" description="Basic and acidic residues" evidence="1">
    <location>
        <begin position="115"/>
        <end position="124"/>
    </location>
</feature>
<dbReference type="EMBL" id="JAUKTV010000004">
    <property type="protein sequence ID" value="KAK0739222.1"/>
    <property type="molecule type" value="Genomic_DNA"/>
</dbReference>
<accession>A0AA40EHM9</accession>
<keyword evidence="4" id="KW-1185">Reference proteome</keyword>